<organism evidence="1 2">
    <name type="scientific">Mycobacterium kiyosense</name>
    <dbReference type="NCBI Taxonomy" id="2871094"/>
    <lineage>
        <taxon>Bacteria</taxon>
        <taxon>Bacillati</taxon>
        <taxon>Actinomycetota</taxon>
        <taxon>Actinomycetes</taxon>
        <taxon>Mycobacteriales</taxon>
        <taxon>Mycobacteriaceae</taxon>
        <taxon>Mycobacterium</taxon>
    </lineage>
</organism>
<dbReference type="Proteomes" id="UP001165663">
    <property type="component" value="Unassembled WGS sequence"/>
</dbReference>
<comment type="caution">
    <text evidence="1">The sequence shown here is derived from an EMBL/GenBank/DDBJ whole genome shotgun (WGS) entry which is preliminary data.</text>
</comment>
<protein>
    <submittedName>
        <fullName evidence="1">Uncharacterized protein</fullName>
    </submittedName>
</protein>
<dbReference type="AlphaFoldDB" id="A0AA37V4X5"/>
<name>A0AA37V4X5_9MYCO</name>
<evidence type="ECO:0000313" key="2">
    <source>
        <dbReference type="Proteomes" id="UP001165663"/>
    </source>
</evidence>
<dbReference type="EMBL" id="BRXE01000291">
    <property type="protein sequence ID" value="GLB87062.1"/>
    <property type="molecule type" value="Genomic_DNA"/>
</dbReference>
<accession>A0AA37V4X5</accession>
<proteinExistence type="predicted"/>
<gene>
    <name evidence="1" type="ORF">SRL2020028_63180</name>
</gene>
<reference evidence="1" key="1">
    <citation type="submission" date="2022-07" db="EMBL/GenBank/DDBJ databases">
        <title>Mycobacterium kiyosense sp. nov., scotochromogenic slow-glowing species isolated from respiratory specimens.</title>
        <authorList>
            <person name="Fukano H."/>
            <person name="Kazumi Y."/>
            <person name="Sakagami N."/>
            <person name="Ato M."/>
            <person name="Mitarai S."/>
            <person name="Hoshino Y."/>
        </authorList>
    </citation>
    <scope>NUCLEOTIDE SEQUENCE</scope>
    <source>
        <strain evidence="1">SRL2020-028</strain>
    </source>
</reference>
<evidence type="ECO:0000313" key="1">
    <source>
        <dbReference type="EMBL" id="GLB87062.1"/>
    </source>
</evidence>
<sequence>MMPQHFETPADAVAYAVIDNARRSADLTINVHATSSASARPCAHGYWHGHCPLCRGTT</sequence>